<dbReference type="InParanoid" id="B9SQR4"/>
<dbReference type="STRING" id="3988.B9SQR4"/>
<evidence type="ECO:0000313" key="2">
    <source>
        <dbReference type="Proteomes" id="UP000008311"/>
    </source>
</evidence>
<keyword evidence="2" id="KW-1185">Reference proteome</keyword>
<sequence>MQPWKLIKRVKEIEQEAYVEQETVQQKDAKQTAAVDLSKRLKDFRAINDAASLKDIISLGGMAEKEDGTSQTTRTRKEWNRDLSSLMTLCSEWLMPSCKYHMKLSPYVYV</sequence>
<name>B9SQR4_RICCO</name>
<protein>
    <submittedName>
        <fullName evidence="1">Uncharacterized protein</fullName>
    </submittedName>
</protein>
<accession>B9SQR4</accession>
<dbReference type="EMBL" id="EQ974090">
    <property type="protein sequence ID" value="EEF34005.1"/>
    <property type="molecule type" value="Genomic_DNA"/>
</dbReference>
<gene>
    <name evidence="1" type="ORF">RCOM_1216600</name>
</gene>
<proteinExistence type="predicted"/>
<reference evidence="2" key="1">
    <citation type="journal article" date="2010" name="Nat. Biotechnol.">
        <title>Draft genome sequence of the oilseed species Ricinus communis.</title>
        <authorList>
            <person name="Chan A.P."/>
            <person name="Crabtree J."/>
            <person name="Zhao Q."/>
            <person name="Lorenzi H."/>
            <person name="Orvis J."/>
            <person name="Puiu D."/>
            <person name="Melake-Berhan A."/>
            <person name="Jones K.M."/>
            <person name="Redman J."/>
            <person name="Chen G."/>
            <person name="Cahoon E.B."/>
            <person name="Gedil M."/>
            <person name="Stanke M."/>
            <person name="Haas B.J."/>
            <person name="Wortman J.R."/>
            <person name="Fraser-Liggett C.M."/>
            <person name="Ravel J."/>
            <person name="Rabinowicz P.D."/>
        </authorList>
    </citation>
    <scope>NUCLEOTIDE SEQUENCE [LARGE SCALE GENOMIC DNA]</scope>
    <source>
        <strain evidence="2">cv. Hale</strain>
    </source>
</reference>
<dbReference type="Proteomes" id="UP000008311">
    <property type="component" value="Unassembled WGS sequence"/>
</dbReference>
<dbReference type="PANTHER" id="PTHR33344:SF7">
    <property type="entry name" value="TRANSMEMBRANE PROTEIN"/>
    <property type="match status" value="1"/>
</dbReference>
<organism evidence="1 2">
    <name type="scientific">Ricinus communis</name>
    <name type="common">Castor bean</name>
    <dbReference type="NCBI Taxonomy" id="3988"/>
    <lineage>
        <taxon>Eukaryota</taxon>
        <taxon>Viridiplantae</taxon>
        <taxon>Streptophyta</taxon>
        <taxon>Embryophyta</taxon>
        <taxon>Tracheophyta</taxon>
        <taxon>Spermatophyta</taxon>
        <taxon>Magnoliopsida</taxon>
        <taxon>eudicotyledons</taxon>
        <taxon>Gunneridae</taxon>
        <taxon>Pentapetalae</taxon>
        <taxon>rosids</taxon>
        <taxon>fabids</taxon>
        <taxon>Malpighiales</taxon>
        <taxon>Euphorbiaceae</taxon>
        <taxon>Acalyphoideae</taxon>
        <taxon>Acalypheae</taxon>
        <taxon>Ricinus</taxon>
    </lineage>
</organism>
<dbReference type="AlphaFoldDB" id="B9SQR4"/>
<dbReference type="PANTHER" id="PTHR33344">
    <property type="entry name" value="OS02G0761600 PROTEIN"/>
    <property type="match status" value="1"/>
</dbReference>
<evidence type="ECO:0000313" key="1">
    <source>
        <dbReference type="EMBL" id="EEF34005.1"/>
    </source>
</evidence>